<feature type="region of interest" description="Disordered" evidence="1">
    <location>
        <begin position="67"/>
        <end position="94"/>
    </location>
</feature>
<dbReference type="EMBL" id="JAAXLA010000020">
    <property type="protein sequence ID" value="NMH98232.1"/>
    <property type="molecule type" value="Genomic_DNA"/>
</dbReference>
<sequence>MVYRLRHPFSGHIYAAIGDGLVEVDKAGKRGVFDRYGCWQSGEVRSADVEMCRWLGTHENAVTSRHAAGFTEERDGEAAVEADPSSHTKEGEAL</sequence>
<dbReference type="RefSeq" id="WP_169381674.1">
    <property type="nucleotide sequence ID" value="NZ_JAAXLA010000020.1"/>
</dbReference>
<evidence type="ECO:0008006" key="4">
    <source>
        <dbReference type="Google" id="ProtNLM"/>
    </source>
</evidence>
<evidence type="ECO:0000313" key="3">
    <source>
        <dbReference type="Proteomes" id="UP000820669"/>
    </source>
</evidence>
<reference evidence="2 3" key="1">
    <citation type="submission" date="2020-04" db="EMBL/GenBank/DDBJ databases">
        <authorList>
            <person name="Klaysubun C."/>
            <person name="Duangmal K."/>
            <person name="Lipun K."/>
        </authorList>
    </citation>
    <scope>NUCLEOTIDE SEQUENCE [LARGE SCALE GENOMIC DNA]</scope>
    <source>
        <strain evidence="2 3">K10HN5</strain>
    </source>
</reference>
<organism evidence="2 3">
    <name type="scientific">Pseudonocardia acidicola</name>
    <dbReference type="NCBI Taxonomy" id="2724939"/>
    <lineage>
        <taxon>Bacteria</taxon>
        <taxon>Bacillati</taxon>
        <taxon>Actinomycetota</taxon>
        <taxon>Actinomycetes</taxon>
        <taxon>Pseudonocardiales</taxon>
        <taxon>Pseudonocardiaceae</taxon>
        <taxon>Pseudonocardia</taxon>
    </lineage>
</organism>
<proteinExistence type="predicted"/>
<comment type="caution">
    <text evidence="2">The sequence shown here is derived from an EMBL/GenBank/DDBJ whole genome shotgun (WGS) entry which is preliminary data.</text>
</comment>
<protein>
    <recommendedName>
        <fullName evidence="4">Transposase</fullName>
    </recommendedName>
</protein>
<evidence type="ECO:0000256" key="1">
    <source>
        <dbReference type="SAM" id="MobiDB-lite"/>
    </source>
</evidence>
<evidence type="ECO:0000313" key="2">
    <source>
        <dbReference type="EMBL" id="NMH98232.1"/>
    </source>
</evidence>
<keyword evidence="3" id="KW-1185">Reference proteome</keyword>
<gene>
    <name evidence="2" type="ORF">HF526_13055</name>
</gene>
<accession>A0ABX1SCH1</accession>
<name>A0ABX1SCH1_9PSEU</name>
<dbReference type="Proteomes" id="UP000820669">
    <property type="component" value="Unassembled WGS sequence"/>
</dbReference>
<feature type="compositionally biased region" description="Basic and acidic residues" evidence="1">
    <location>
        <begin position="84"/>
        <end position="94"/>
    </location>
</feature>